<organism evidence="1 2">
    <name type="scientific">Synaphobranchus kaupii</name>
    <name type="common">Kaup's arrowtooth eel</name>
    <dbReference type="NCBI Taxonomy" id="118154"/>
    <lineage>
        <taxon>Eukaryota</taxon>
        <taxon>Metazoa</taxon>
        <taxon>Chordata</taxon>
        <taxon>Craniata</taxon>
        <taxon>Vertebrata</taxon>
        <taxon>Euteleostomi</taxon>
        <taxon>Actinopterygii</taxon>
        <taxon>Neopterygii</taxon>
        <taxon>Teleostei</taxon>
        <taxon>Anguilliformes</taxon>
        <taxon>Synaphobranchidae</taxon>
        <taxon>Synaphobranchus</taxon>
    </lineage>
</organism>
<dbReference type="EMBL" id="JAINUF010000005">
    <property type="protein sequence ID" value="KAJ8360731.1"/>
    <property type="molecule type" value="Genomic_DNA"/>
</dbReference>
<reference evidence="1" key="1">
    <citation type="journal article" date="2023" name="Science">
        <title>Genome structures resolve the early diversification of teleost fishes.</title>
        <authorList>
            <person name="Parey E."/>
            <person name="Louis A."/>
            <person name="Montfort J."/>
            <person name="Bouchez O."/>
            <person name="Roques C."/>
            <person name="Iampietro C."/>
            <person name="Lluch J."/>
            <person name="Castinel A."/>
            <person name="Donnadieu C."/>
            <person name="Desvignes T."/>
            <person name="Floi Bucao C."/>
            <person name="Jouanno E."/>
            <person name="Wen M."/>
            <person name="Mejri S."/>
            <person name="Dirks R."/>
            <person name="Jansen H."/>
            <person name="Henkel C."/>
            <person name="Chen W.J."/>
            <person name="Zahm M."/>
            <person name="Cabau C."/>
            <person name="Klopp C."/>
            <person name="Thompson A.W."/>
            <person name="Robinson-Rechavi M."/>
            <person name="Braasch I."/>
            <person name="Lecointre G."/>
            <person name="Bobe J."/>
            <person name="Postlethwait J.H."/>
            <person name="Berthelot C."/>
            <person name="Roest Crollius H."/>
            <person name="Guiguen Y."/>
        </authorList>
    </citation>
    <scope>NUCLEOTIDE SEQUENCE</scope>
    <source>
        <strain evidence="1">WJC10195</strain>
    </source>
</reference>
<dbReference type="AlphaFoldDB" id="A0A9Q1FKV5"/>
<gene>
    <name evidence="1" type="ORF">SKAU_G00172560</name>
</gene>
<sequence>MGRPITIDVTIGDSHVYQCRLRRGGRRSNNERGNACQLHLYTVITEVNRTFSISITGSAMAEWWSQLGFCW</sequence>
<accession>A0A9Q1FKV5</accession>
<evidence type="ECO:0000313" key="2">
    <source>
        <dbReference type="Proteomes" id="UP001152622"/>
    </source>
</evidence>
<keyword evidence="2" id="KW-1185">Reference proteome</keyword>
<evidence type="ECO:0000313" key="1">
    <source>
        <dbReference type="EMBL" id="KAJ8360731.1"/>
    </source>
</evidence>
<protein>
    <submittedName>
        <fullName evidence="1">Uncharacterized protein</fullName>
    </submittedName>
</protein>
<comment type="caution">
    <text evidence="1">The sequence shown here is derived from an EMBL/GenBank/DDBJ whole genome shotgun (WGS) entry which is preliminary data.</text>
</comment>
<dbReference type="Proteomes" id="UP001152622">
    <property type="component" value="Chromosome 5"/>
</dbReference>
<proteinExistence type="predicted"/>
<name>A0A9Q1FKV5_SYNKA</name>